<accession>A0A5K7YMQ1</accession>
<protein>
    <submittedName>
        <fullName evidence="2">Uncharacterized protein</fullName>
    </submittedName>
</protein>
<keyword evidence="1" id="KW-0472">Membrane</keyword>
<proteinExistence type="predicted"/>
<sequence length="122" mass="13384">MKYIIYLLGFLWIAAGAIAILYTGDYKAYLKALMVRLDRKFLALIPAIFGLLLLVAAPSTGHSWFIGVIGVLGIVKGALIYFNPGGILELSKDWLEELSDQGYRLIGIIALVLGTVVISWIQ</sequence>
<keyword evidence="1" id="KW-0812">Transmembrane</keyword>
<feature type="transmembrane region" description="Helical" evidence="1">
    <location>
        <begin position="103"/>
        <end position="121"/>
    </location>
</feature>
<dbReference type="EMBL" id="AP021874">
    <property type="protein sequence ID" value="BBO69655.1"/>
    <property type="molecule type" value="Genomic_DNA"/>
</dbReference>
<evidence type="ECO:0000313" key="2">
    <source>
        <dbReference type="EMBL" id="BBO69655.1"/>
    </source>
</evidence>
<evidence type="ECO:0000313" key="3">
    <source>
        <dbReference type="Proteomes" id="UP000427906"/>
    </source>
</evidence>
<reference evidence="2 3" key="1">
    <citation type="submission" date="2019-11" db="EMBL/GenBank/DDBJ databases">
        <title>Comparative genomics of hydrocarbon-degrading Desulfosarcina strains.</title>
        <authorList>
            <person name="Watanabe M."/>
            <person name="Kojima H."/>
            <person name="Fukui M."/>
        </authorList>
    </citation>
    <scope>NUCLEOTIDE SEQUENCE [LARGE SCALE GENOMIC DNA]</scope>
    <source>
        <strain evidence="2 3">PL12</strain>
    </source>
</reference>
<keyword evidence="1" id="KW-1133">Transmembrane helix</keyword>
<gene>
    <name evidence="2" type="ORF">DSCA_35850</name>
</gene>
<dbReference type="KEGG" id="dalk:DSCA_35850"/>
<evidence type="ECO:0000256" key="1">
    <source>
        <dbReference type="SAM" id="Phobius"/>
    </source>
</evidence>
<organism evidence="2 3">
    <name type="scientific">Desulfosarcina alkanivorans</name>
    <dbReference type="NCBI Taxonomy" id="571177"/>
    <lineage>
        <taxon>Bacteria</taxon>
        <taxon>Pseudomonadati</taxon>
        <taxon>Thermodesulfobacteriota</taxon>
        <taxon>Desulfobacteria</taxon>
        <taxon>Desulfobacterales</taxon>
        <taxon>Desulfosarcinaceae</taxon>
        <taxon>Desulfosarcina</taxon>
    </lineage>
</organism>
<dbReference type="OrthoDB" id="5420727at2"/>
<feature type="transmembrane region" description="Helical" evidence="1">
    <location>
        <begin position="41"/>
        <end position="58"/>
    </location>
</feature>
<feature type="transmembrane region" description="Helical" evidence="1">
    <location>
        <begin position="64"/>
        <end position="82"/>
    </location>
</feature>
<keyword evidence="3" id="KW-1185">Reference proteome</keyword>
<dbReference type="Proteomes" id="UP000427906">
    <property type="component" value="Chromosome"/>
</dbReference>
<name>A0A5K7YMQ1_9BACT</name>
<feature type="transmembrane region" description="Helical" evidence="1">
    <location>
        <begin position="6"/>
        <end position="29"/>
    </location>
</feature>
<dbReference type="AlphaFoldDB" id="A0A5K7YMQ1"/>
<dbReference type="RefSeq" id="WP_155317673.1">
    <property type="nucleotide sequence ID" value="NZ_AP021874.1"/>
</dbReference>